<dbReference type="Proteomes" id="UP001163823">
    <property type="component" value="Chromosome 8"/>
</dbReference>
<feature type="region of interest" description="Disordered" evidence="3">
    <location>
        <begin position="71"/>
        <end position="113"/>
    </location>
</feature>
<feature type="coiled-coil region" evidence="2">
    <location>
        <begin position="149"/>
        <end position="176"/>
    </location>
</feature>
<gene>
    <name evidence="5" type="ORF">O6P43_019561</name>
</gene>
<dbReference type="Pfam" id="PF24918">
    <property type="entry name" value="NET2A_C"/>
    <property type="match status" value="1"/>
</dbReference>
<feature type="region of interest" description="Disordered" evidence="3">
    <location>
        <begin position="646"/>
        <end position="705"/>
    </location>
</feature>
<feature type="compositionally biased region" description="Basic and acidic residues" evidence="3">
    <location>
        <begin position="692"/>
        <end position="703"/>
    </location>
</feature>
<evidence type="ECO:0000259" key="4">
    <source>
        <dbReference type="PROSITE" id="PS51774"/>
    </source>
</evidence>
<protein>
    <submittedName>
        <fullName evidence="5">Protein NETWORKED 2A</fullName>
    </submittedName>
</protein>
<dbReference type="InterPro" id="IPR011684">
    <property type="entry name" value="NAB"/>
</dbReference>
<dbReference type="InterPro" id="IPR056889">
    <property type="entry name" value="NET2A-D/KIP1-like_C"/>
</dbReference>
<keyword evidence="6" id="KW-1185">Reference proteome</keyword>
<dbReference type="KEGG" id="qsa:O6P43_019561"/>
<accession>A0AAD7LIQ9</accession>
<dbReference type="PANTHER" id="PTHR31631:SF3">
    <property type="entry name" value="PROTEIN NETWORKED 2B"/>
    <property type="match status" value="1"/>
</dbReference>
<proteinExistence type="predicted"/>
<evidence type="ECO:0000256" key="2">
    <source>
        <dbReference type="SAM" id="Coils"/>
    </source>
</evidence>
<feature type="compositionally biased region" description="Polar residues" evidence="3">
    <location>
        <begin position="492"/>
        <end position="506"/>
    </location>
</feature>
<dbReference type="PANTHER" id="PTHR31631">
    <property type="entry name" value="PROTEIN NETWORKED 2D"/>
    <property type="match status" value="1"/>
</dbReference>
<feature type="region of interest" description="Disordered" evidence="3">
    <location>
        <begin position="449"/>
        <end position="518"/>
    </location>
</feature>
<dbReference type="Pfam" id="PF07765">
    <property type="entry name" value="KIP1"/>
    <property type="match status" value="1"/>
</dbReference>
<feature type="compositionally biased region" description="Polar residues" evidence="3">
    <location>
        <begin position="682"/>
        <end position="691"/>
    </location>
</feature>
<sequence>MEERVSNTLNIIEHDGDTFAKRAEMYYRKRPELINLVEESFRAYRALAERYDKLSKDLQCANRTIATVFPDQVQYPMDGDEEETSSFSDPNKSPQDTSVTPKPSIPKVPNIPKKDCISTSMSISRKGWSLKTTASTAKSVITPSSGLSRTEALQEIDKLQKEILALQTEKEFVKGVYERAYEKFWEIEDQITGMQKRVGGLEDEFGIGTIIEDNEARTLMAATALKSCQETLAKLREIQDQSSFEAKIEYQRIKEAHDKFEALRDEFISKHKNHQVPDDGNQIESTGQESEILDQENAGMEQEGHDLESLRERITEQLKEKSNSCLSVTELAERIDELVSKVVTLETAASSQAALVKSLKSETDELQSHIQSLEEDKEMLIENSDNMSNKLKELEEELRRLKNLNQSFNHQSSRLKTHFTEANCNIEHLSGRLHDVKPDDEAEDTVLFKEKKSASDGEPEKVSEENMTAKEAKEFDVENTNYSVRNEEEGKSSFSKNLNSLPNKLQGSVHGDKDYNEDLSETLGNVDIESHELGTGMEEDQPNWRHVFLNGLDEREKILFEEYTSVLRDYKDVRTKLNDSEKKNRDSIFELAIQLKELKNAVASRDQEIQFLHQKLSSAETYPDESPYTTLTEYKYTPQEGLLKSRTQAASLQESKSSPPSPNEKFATTSFGHENDGCTENLGVSTGNLENSRTKEEPGEIKVHQVKKPHVLSTIESKFRSDIDNLLEENLEFWLRYSTAVHQIQKFQTSTQDLNAELSKIKDKLKKDGNPKLQQSLQSDVRPIYRHLREIQTELSLWLEHNAVLQDELHGRFSSLSNIQDEISRVSHEGPTGEKAELSEYQAAKFHGEVINMKHENNKVAEELQSGLSCVKGLKIGVERTLANLEEEFGMNNHSHMKHSTSRARIPLRSFLFGVKLKKYKQPTIFSCVSPALHKQYSDLAAAEPPI</sequence>
<name>A0AAD7LIQ9_QUISA</name>
<reference evidence="5" key="1">
    <citation type="journal article" date="2023" name="Science">
        <title>Elucidation of the pathway for biosynthesis of saponin adjuvants from the soapbark tree.</title>
        <authorList>
            <person name="Reed J."/>
            <person name="Orme A."/>
            <person name="El-Demerdash A."/>
            <person name="Owen C."/>
            <person name="Martin L.B.B."/>
            <person name="Misra R.C."/>
            <person name="Kikuchi S."/>
            <person name="Rejzek M."/>
            <person name="Martin A.C."/>
            <person name="Harkess A."/>
            <person name="Leebens-Mack J."/>
            <person name="Louveau T."/>
            <person name="Stephenson M.J."/>
            <person name="Osbourn A."/>
        </authorList>
    </citation>
    <scope>NUCLEOTIDE SEQUENCE</scope>
    <source>
        <strain evidence="5">S10</strain>
    </source>
</reference>
<dbReference type="Pfam" id="PF25014">
    <property type="entry name" value="NET2A"/>
    <property type="match status" value="1"/>
</dbReference>
<feature type="compositionally biased region" description="Basic and acidic residues" evidence="3">
    <location>
        <begin position="449"/>
        <end position="476"/>
    </location>
</feature>
<evidence type="ECO:0000313" key="5">
    <source>
        <dbReference type="EMBL" id="KAJ7958914.1"/>
    </source>
</evidence>
<feature type="compositionally biased region" description="Polar residues" evidence="3">
    <location>
        <begin position="85"/>
        <end position="101"/>
    </location>
</feature>
<organism evidence="5 6">
    <name type="scientific">Quillaja saponaria</name>
    <name type="common">Soap bark tree</name>
    <dbReference type="NCBI Taxonomy" id="32244"/>
    <lineage>
        <taxon>Eukaryota</taxon>
        <taxon>Viridiplantae</taxon>
        <taxon>Streptophyta</taxon>
        <taxon>Embryophyta</taxon>
        <taxon>Tracheophyta</taxon>
        <taxon>Spermatophyta</taxon>
        <taxon>Magnoliopsida</taxon>
        <taxon>eudicotyledons</taxon>
        <taxon>Gunneridae</taxon>
        <taxon>Pentapetalae</taxon>
        <taxon>rosids</taxon>
        <taxon>fabids</taxon>
        <taxon>Fabales</taxon>
        <taxon>Quillajaceae</taxon>
        <taxon>Quillaja</taxon>
    </lineage>
</organism>
<evidence type="ECO:0000313" key="6">
    <source>
        <dbReference type="Proteomes" id="UP001163823"/>
    </source>
</evidence>
<dbReference type="InterPro" id="IPR056888">
    <property type="entry name" value="NET2A-D/KIP1-like_dom"/>
</dbReference>
<dbReference type="PROSITE" id="PS51774">
    <property type="entry name" value="NAB"/>
    <property type="match status" value="1"/>
</dbReference>
<feature type="coiled-coil region" evidence="2">
    <location>
        <begin position="300"/>
        <end position="411"/>
    </location>
</feature>
<dbReference type="EMBL" id="JARAOO010000008">
    <property type="protein sequence ID" value="KAJ7958914.1"/>
    <property type="molecule type" value="Genomic_DNA"/>
</dbReference>
<dbReference type="GO" id="GO:0003779">
    <property type="term" value="F:actin binding"/>
    <property type="evidence" value="ECO:0007669"/>
    <property type="project" value="InterPro"/>
</dbReference>
<evidence type="ECO:0000256" key="1">
    <source>
        <dbReference type="ARBA" id="ARBA00023054"/>
    </source>
</evidence>
<feature type="compositionally biased region" description="Polar residues" evidence="3">
    <location>
        <begin position="646"/>
        <end position="656"/>
    </location>
</feature>
<evidence type="ECO:0000256" key="3">
    <source>
        <dbReference type="SAM" id="MobiDB-lite"/>
    </source>
</evidence>
<feature type="domain" description="NAB" evidence="4">
    <location>
        <begin position="1"/>
        <end position="58"/>
    </location>
</feature>
<keyword evidence="1 2" id="KW-0175">Coiled coil</keyword>
<comment type="caution">
    <text evidence="5">The sequence shown here is derived from an EMBL/GenBank/DDBJ whole genome shotgun (WGS) entry which is preliminary data.</text>
</comment>
<dbReference type="AlphaFoldDB" id="A0AAD7LIQ9"/>